<comment type="similarity">
    <text evidence="2">Belongs to the ARR family. Type-B subfamily.</text>
</comment>
<dbReference type="InterPro" id="IPR011006">
    <property type="entry name" value="CheY-like_superfamily"/>
</dbReference>
<dbReference type="InterPro" id="IPR006447">
    <property type="entry name" value="Myb_dom_plants"/>
</dbReference>
<proteinExistence type="inferred from homology"/>
<reference evidence="16" key="1">
    <citation type="journal article" date="2014" name="Science">
        <title>Ancient hybridizations among the ancestral genomes of bread wheat.</title>
        <authorList>
            <consortium name="International Wheat Genome Sequencing Consortium,"/>
            <person name="Marcussen T."/>
            <person name="Sandve S.R."/>
            <person name="Heier L."/>
            <person name="Spannagl M."/>
            <person name="Pfeifer M."/>
            <person name="Jakobsen K.S."/>
            <person name="Wulff B.B."/>
            <person name="Steuernagel B."/>
            <person name="Mayer K.F."/>
            <person name="Olsen O.A."/>
        </authorList>
    </citation>
    <scope>NUCLEOTIDE SEQUENCE [LARGE SCALE GENOMIC DNA]</scope>
    <source>
        <strain evidence="16">cv. AL8/78</strain>
    </source>
</reference>
<reference evidence="15" key="4">
    <citation type="submission" date="2019-03" db="UniProtKB">
        <authorList>
            <consortium name="EnsemblPlants"/>
        </authorList>
    </citation>
    <scope>IDENTIFICATION</scope>
</reference>
<dbReference type="InterPro" id="IPR001005">
    <property type="entry name" value="SANT/Myb"/>
</dbReference>
<dbReference type="Pfam" id="PF00072">
    <property type="entry name" value="Response_reg"/>
    <property type="match status" value="1"/>
</dbReference>
<keyword evidence="6 11" id="KW-0805">Transcription regulation</keyword>
<feature type="modified residue" description="4-aspartylphosphate" evidence="12">
    <location>
        <position position="140"/>
    </location>
</feature>
<dbReference type="GO" id="GO:0009736">
    <property type="term" value="P:cytokinin-activated signaling pathway"/>
    <property type="evidence" value="ECO:0007669"/>
    <property type="project" value="UniProtKB-KW"/>
</dbReference>
<dbReference type="GO" id="GO:0003677">
    <property type="term" value="F:DNA binding"/>
    <property type="evidence" value="ECO:0007669"/>
    <property type="project" value="UniProtKB-KW"/>
</dbReference>
<dbReference type="STRING" id="200361.A0A453G374"/>
<dbReference type="Gramene" id="AET3Gv20867800.1">
    <property type="protein sequence ID" value="AET3Gv20867800.1"/>
    <property type="gene ID" value="AET3Gv20867800"/>
</dbReference>
<evidence type="ECO:0000256" key="3">
    <source>
        <dbReference type="ARBA" id="ARBA00022553"/>
    </source>
</evidence>
<dbReference type="PANTHER" id="PTHR43874:SF137">
    <property type="entry name" value="TWO-COMPONENT RESPONSE REGULATOR ARR11"/>
    <property type="match status" value="1"/>
</dbReference>
<feature type="compositionally biased region" description="Pro residues" evidence="13">
    <location>
        <begin position="22"/>
        <end position="37"/>
    </location>
</feature>
<feature type="region of interest" description="Disordered" evidence="13">
    <location>
        <begin position="337"/>
        <end position="415"/>
    </location>
</feature>
<evidence type="ECO:0000256" key="2">
    <source>
        <dbReference type="ARBA" id="ARBA00006015"/>
    </source>
</evidence>
<evidence type="ECO:0000313" key="16">
    <source>
        <dbReference type="Proteomes" id="UP000015105"/>
    </source>
</evidence>
<evidence type="ECO:0000256" key="10">
    <source>
        <dbReference type="ARBA" id="ARBA00023242"/>
    </source>
</evidence>
<dbReference type="GO" id="GO:0003700">
    <property type="term" value="F:DNA-binding transcription factor activity"/>
    <property type="evidence" value="ECO:0007669"/>
    <property type="project" value="UniProtKB-UniRule"/>
</dbReference>
<accession>A0A453G374</accession>
<feature type="region of interest" description="Disordered" evidence="13">
    <location>
        <begin position="15"/>
        <end position="72"/>
    </location>
</feature>
<evidence type="ECO:0000256" key="4">
    <source>
        <dbReference type="ARBA" id="ARBA00022864"/>
    </source>
</evidence>
<evidence type="ECO:0000256" key="7">
    <source>
        <dbReference type="ARBA" id="ARBA00023125"/>
    </source>
</evidence>
<dbReference type="SUPFAM" id="SSF46689">
    <property type="entry name" value="Homeodomain-like"/>
    <property type="match status" value="1"/>
</dbReference>
<dbReference type="Pfam" id="PF00249">
    <property type="entry name" value="Myb_DNA-binding"/>
    <property type="match status" value="1"/>
</dbReference>
<protein>
    <recommendedName>
        <fullName evidence="11">Two-component response regulator</fullName>
    </recommendedName>
</protein>
<reference evidence="15" key="5">
    <citation type="journal article" date="2021" name="G3 (Bethesda)">
        <title>Aegilops tauschii genome assembly Aet v5.0 features greater sequence contiguity and improved annotation.</title>
        <authorList>
            <person name="Wang L."/>
            <person name="Zhu T."/>
            <person name="Rodriguez J.C."/>
            <person name="Deal K.R."/>
            <person name="Dubcovsky J."/>
            <person name="McGuire P.E."/>
            <person name="Lux T."/>
            <person name="Spannagl M."/>
            <person name="Mayer K.F.X."/>
            <person name="Baldrich P."/>
            <person name="Meyers B.C."/>
            <person name="Huo N."/>
            <person name="Gu Y.Q."/>
            <person name="Zhou H."/>
            <person name="Devos K.M."/>
            <person name="Bennetzen J.L."/>
            <person name="Unver T."/>
            <person name="Budak H."/>
            <person name="Gulick P.J."/>
            <person name="Galiba G."/>
            <person name="Kalapos B."/>
            <person name="Nelson D.R."/>
            <person name="Li P."/>
            <person name="You F.M."/>
            <person name="Luo M.C."/>
            <person name="Dvorak J."/>
        </authorList>
    </citation>
    <scope>NUCLEOTIDE SEQUENCE [LARGE SCALE GENOMIC DNA]</scope>
    <source>
        <strain evidence="15">cv. AL8/78</strain>
    </source>
</reference>
<dbReference type="InterPro" id="IPR017053">
    <property type="entry name" value="Response_reg_B-typ_pln"/>
</dbReference>
<evidence type="ECO:0000256" key="8">
    <source>
        <dbReference type="ARBA" id="ARBA00023159"/>
    </source>
</evidence>
<dbReference type="InterPro" id="IPR001789">
    <property type="entry name" value="Sig_transdc_resp-reg_receiver"/>
</dbReference>
<dbReference type="InterPro" id="IPR045279">
    <property type="entry name" value="ARR-like"/>
</dbReference>
<comment type="subcellular location">
    <subcellularLocation>
        <location evidence="1 11">Nucleus</location>
    </subcellularLocation>
</comment>
<dbReference type="FunFam" id="3.40.50.2300:FF:000132">
    <property type="entry name" value="Two-component response regulator"/>
    <property type="match status" value="1"/>
</dbReference>
<keyword evidence="4" id="KW-0932">Cytokinin signaling pathway</keyword>
<evidence type="ECO:0000256" key="13">
    <source>
        <dbReference type="SAM" id="MobiDB-lite"/>
    </source>
</evidence>
<dbReference type="PANTHER" id="PTHR43874">
    <property type="entry name" value="TWO-COMPONENT RESPONSE REGULATOR"/>
    <property type="match status" value="1"/>
</dbReference>
<evidence type="ECO:0000259" key="14">
    <source>
        <dbReference type="PROSITE" id="PS50110"/>
    </source>
</evidence>
<evidence type="ECO:0000256" key="11">
    <source>
        <dbReference type="PIRNR" id="PIRNR036392"/>
    </source>
</evidence>
<sequence length="661" mass="72994">ARKAAVGIKLVKRASARANINRPPPPPLRPNPRPFYPRLPTTLPPTACSLPPHSQTPPAAHRGRREGGLSAARRGAAMADASAFPYGLRVLVVDDDPTWLKILEKMLRKCSYEVTTCGLARVALEILRERKNRFDIVISDVNMPDMDGFKLLEHIGLEMDLPVIMMSIDGETSRVMKGVQHGACDYLLKPVRMKELRNIWQHVYRKKMHEVKEIEGHDSCDDLQILRYGFEGFDEKGLFMTVDSDATRKRKDVDHGDQDSSDGATAKKARVVWSVDLHQKFVNAVNQIGFDKVGPKKILDLMNVPGLTRENVASHLQKYRLYLGRLQKQNEERILGSARQDFSTKGPSSENLNLRSSFQEQPSNTSSGYPHASQKIQGQSSVSDSQLEETKRTVPLPAPDRSMNSVSSAAEPQNVAGVSPIGGVLSFKGLPVNQDRKPSETMILECQAWTGGVPAKQFMQYPKHNHARCDLLGDYACLPKPDLEHPTAPGHLFTPPPLISMSCSTEMDARNFSDVKPALLDCIKSFSPALTCTADSVSVQISDSVVTSTDAADRKFSSVEGLPSTKDCYFGQTSNQGSWLRSQEEPSIICGADFASLPEDLPGYPLQGGVSFENVGLSSIDLFHYNDAMILSGLQSNWYDDQDHFSSETTDYPLMDGCLFA</sequence>
<dbReference type="Gene3D" id="3.40.50.2300">
    <property type="match status" value="1"/>
</dbReference>
<name>A0A453G374_AEGTS</name>
<comment type="function">
    <text evidence="11">Transcriptional activator that binds specific DNA sequence.</text>
</comment>
<dbReference type="PROSITE" id="PS50110">
    <property type="entry name" value="RESPONSE_REGULATORY"/>
    <property type="match status" value="1"/>
</dbReference>
<reference evidence="15" key="3">
    <citation type="journal article" date="2017" name="Nature">
        <title>Genome sequence of the progenitor of the wheat D genome Aegilops tauschii.</title>
        <authorList>
            <person name="Luo M.C."/>
            <person name="Gu Y.Q."/>
            <person name="Puiu D."/>
            <person name="Wang H."/>
            <person name="Twardziok S.O."/>
            <person name="Deal K.R."/>
            <person name="Huo N."/>
            <person name="Zhu T."/>
            <person name="Wang L."/>
            <person name="Wang Y."/>
            <person name="McGuire P.E."/>
            <person name="Liu S."/>
            <person name="Long H."/>
            <person name="Ramasamy R.K."/>
            <person name="Rodriguez J.C."/>
            <person name="Van S.L."/>
            <person name="Yuan L."/>
            <person name="Wang Z."/>
            <person name="Xia Z."/>
            <person name="Xiao L."/>
            <person name="Anderson O.D."/>
            <person name="Ouyang S."/>
            <person name="Liang Y."/>
            <person name="Zimin A.V."/>
            <person name="Pertea G."/>
            <person name="Qi P."/>
            <person name="Bennetzen J.L."/>
            <person name="Dai X."/>
            <person name="Dawson M.W."/>
            <person name="Muller H.G."/>
            <person name="Kugler K."/>
            <person name="Rivarola-Duarte L."/>
            <person name="Spannagl M."/>
            <person name="Mayer K.F.X."/>
            <person name="Lu F.H."/>
            <person name="Bevan M.W."/>
            <person name="Leroy P."/>
            <person name="Li P."/>
            <person name="You F.M."/>
            <person name="Sun Q."/>
            <person name="Liu Z."/>
            <person name="Lyons E."/>
            <person name="Wicker T."/>
            <person name="Salzberg S.L."/>
            <person name="Devos K.M."/>
            <person name="Dvorak J."/>
        </authorList>
    </citation>
    <scope>NUCLEOTIDE SEQUENCE [LARGE SCALE GENOMIC DNA]</scope>
    <source>
        <strain evidence="15">cv. AL8/78</strain>
    </source>
</reference>
<dbReference type="GO" id="GO:0005634">
    <property type="term" value="C:nucleus"/>
    <property type="evidence" value="ECO:0007669"/>
    <property type="project" value="UniProtKB-SubCell"/>
</dbReference>
<keyword evidence="9 11" id="KW-0804">Transcription</keyword>
<feature type="compositionally biased region" description="Polar residues" evidence="13">
    <location>
        <begin position="340"/>
        <end position="385"/>
    </location>
</feature>
<evidence type="ECO:0000256" key="6">
    <source>
        <dbReference type="ARBA" id="ARBA00023015"/>
    </source>
</evidence>
<keyword evidence="10 11" id="KW-0539">Nucleus</keyword>
<dbReference type="NCBIfam" id="TIGR01557">
    <property type="entry name" value="myb_SHAQKYF"/>
    <property type="match status" value="1"/>
</dbReference>
<evidence type="ECO:0000256" key="1">
    <source>
        <dbReference type="ARBA" id="ARBA00004123"/>
    </source>
</evidence>
<keyword evidence="16" id="KW-1185">Reference proteome</keyword>
<dbReference type="Proteomes" id="UP000015105">
    <property type="component" value="Chromosome 3D"/>
</dbReference>
<dbReference type="Gene3D" id="1.10.10.60">
    <property type="entry name" value="Homeodomain-like"/>
    <property type="match status" value="1"/>
</dbReference>
<keyword evidence="3 12" id="KW-0597">Phosphoprotein</keyword>
<dbReference type="CDD" id="cd17584">
    <property type="entry name" value="REC_typeB_ARR-like"/>
    <property type="match status" value="1"/>
</dbReference>
<feature type="compositionally biased region" description="Polar residues" evidence="13">
    <location>
        <begin position="402"/>
        <end position="411"/>
    </location>
</feature>
<dbReference type="PIRSF" id="PIRSF036392">
    <property type="entry name" value="RR_ARR_type-B"/>
    <property type="match status" value="1"/>
</dbReference>
<dbReference type="SMART" id="SM00448">
    <property type="entry name" value="REC"/>
    <property type="match status" value="1"/>
</dbReference>
<dbReference type="InterPro" id="IPR009057">
    <property type="entry name" value="Homeodomain-like_sf"/>
</dbReference>
<dbReference type="GO" id="GO:0000160">
    <property type="term" value="P:phosphorelay signal transduction system"/>
    <property type="evidence" value="ECO:0007669"/>
    <property type="project" value="UniProtKB-KW"/>
</dbReference>
<keyword evidence="8 11" id="KW-0010">Activator</keyword>
<evidence type="ECO:0000256" key="5">
    <source>
        <dbReference type="ARBA" id="ARBA00023012"/>
    </source>
</evidence>
<organism evidence="15 16">
    <name type="scientific">Aegilops tauschii subsp. strangulata</name>
    <name type="common">Goatgrass</name>
    <dbReference type="NCBI Taxonomy" id="200361"/>
    <lineage>
        <taxon>Eukaryota</taxon>
        <taxon>Viridiplantae</taxon>
        <taxon>Streptophyta</taxon>
        <taxon>Embryophyta</taxon>
        <taxon>Tracheophyta</taxon>
        <taxon>Spermatophyta</taxon>
        <taxon>Magnoliopsida</taxon>
        <taxon>Liliopsida</taxon>
        <taxon>Poales</taxon>
        <taxon>Poaceae</taxon>
        <taxon>BOP clade</taxon>
        <taxon>Pooideae</taxon>
        <taxon>Triticodae</taxon>
        <taxon>Triticeae</taxon>
        <taxon>Triticinae</taxon>
        <taxon>Aegilops</taxon>
    </lineage>
</organism>
<keyword evidence="7 11" id="KW-0238">DNA-binding</keyword>
<evidence type="ECO:0000256" key="9">
    <source>
        <dbReference type="ARBA" id="ARBA00023163"/>
    </source>
</evidence>
<dbReference type="AlphaFoldDB" id="A0A453G374"/>
<reference evidence="16" key="2">
    <citation type="journal article" date="2017" name="Nat. Plants">
        <title>The Aegilops tauschii genome reveals multiple impacts of transposons.</title>
        <authorList>
            <person name="Zhao G."/>
            <person name="Zou C."/>
            <person name="Li K."/>
            <person name="Wang K."/>
            <person name="Li T."/>
            <person name="Gao L."/>
            <person name="Zhang X."/>
            <person name="Wang H."/>
            <person name="Yang Z."/>
            <person name="Liu X."/>
            <person name="Jiang W."/>
            <person name="Mao L."/>
            <person name="Kong X."/>
            <person name="Jiao Y."/>
            <person name="Jia J."/>
        </authorList>
    </citation>
    <scope>NUCLEOTIDE SEQUENCE [LARGE SCALE GENOMIC DNA]</scope>
    <source>
        <strain evidence="16">cv. AL8/78</strain>
    </source>
</reference>
<evidence type="ECO:0000313" key="15">
    <source>
        <dbReference type="EnsemblPlants" id="AET3Gv20867800.1"/>
    </source>
</evidence>
<dbReference type="FunFam" id="1.10.10.60:FF:000007">
    <property type="entry name" value="Two-component response regulator"/>
    <property type="match status" value="1"/>
</dbReference>
<evidence type="ECO:0000256" key="12">
    <source>
        <dbReference type="PROSITE-ProRule" id="PRU00169"/>
    </source>
</evidence>
<dbReference type="EnsemblPlants" id="AET3Gv20867800.1">
    <property type="protein sequence ID" value="AET3Gv20867800.1"/>
    <property type="gene ID" value="AET3Gv20867800"/>
</dbReference>
<keyword evidence="5 11" id="KW-0902">Two-component regulatory system</keyword>
<dbReference type="SUPFAM" id="SSF52172">
    <property type="entry name" value="CheY-like"/>
    <property type="match status" value="1"/>
</dbReference>
<feature type="domain" description="Response regulatory" evidence="14">
    <location>
        <begin position="89"/>
        <end position="204"/>
    </location>
</feature>